<accession>A0A1H9PDY4</accession>
<dbReference type="EMBL" id="FOFB01000047">
    <property type="protein sequence ID" value="SER46387.1"/>
    <property type="molecule type" value="Genomic_DNA"/>
</dbReference>
<proteinExistence type="predicted"/>
<evidence type="ECO:0000313" key="2">
    <source>
        <dbReference type="Proteomes" id="UP000199021"/>
    </source>
</evidence>
<reference evidence="2" key="1">
    <citation type="submission" date="2016-10" db="EMBL/GenBank/DDBJ databases">
        <authorList>
            <person name="Varghese N."/>
            <person name="Submissions S."/>
        </authorList>
    </citation>
    <scope>NUCLEOTIDE SEQUENCE [LARGE SCALE GENOMIC DNA]</scope>
    <source>
        <strain evidence="2">DSM 24740</strain>
    </source>
</reference>
<name>A0A1H9PDY4_9BACT</name>
<dbReference type="STRING" id="478744.SAMN05444359_1478"/>
<keyword evidence="2" id="KW-1185">Reference proteome</keyword>
<gene>
    <name evidence="1" type="ORF">SAMN05444359_1478</name>
</gene>
<organism evidence="1 2">
    <name type="scientific">Neolewinella agarilytica</name>
    <dbReference type="NCBI Taxonomy" id="478744"/>
    <lineage>
        <taxon>Bacteria</taxon>
        <taxon>Pseudomonadati</taxon>
        <taxon>Bacteroidota</taxon>
        <taxon>Saprospiria</taxon>
        <taxon>Saprospirales</taxon>
        <taxon>Lewinellaceae</taxon>
        <taxon>Neolewinella</taxon>
    </lineage>
</organism>
<sequence length="155" mass="17830">MYYKGYRMNRFKINFIFFSLLLLTNFSRCVTIDDELIVFFGMVENQSNSSVKIFTYDVPELPPIDSIVIAPGERKEICFYREFLYAGFACEVGRIKYVFSNGKGYDCTLGRSLINESPNCFEAAKDPFLSDRLPNNGNGTLLVITQEDFEMARDL</sequence>
<protein>
    <submittedName>
        <fullName evidence="1">Uncharacterized protein</fullName>
    </submittedName>
</protein>
<dbReference type="AlphaFoldDB" id="A0A1H9PDY4"/>
<dbReference type="Proteomes" id="UP000199021">
    <property type="component" value="Unassembled WGS sequence"/>
</dbReference>
<dbReference type="InParanoid" id="A0A1H9PDY4"/>
<evidence type="ECO:0000313" key="1">
    <source>
        <dbReference type="EMBL" id="SER46387.1"/>
    </source>
</evidence>